<dbReference type="EMBL" id="MBTF01000007">
    <property type="protein sequence ID" value="OOQ60340.1"/>
    <property type="molecule type" value="Genomic_DNA"/>
</dbReference>
<comment type="caution">
    <text evidence="1">The sequence shown here is derived from an EMBL/GenBank/DDBJ whole genome shotgun (WGS) entry which is preliminary data.</text>
</comment>
<proteinExistence type="predicted"/>
<keyword evidence="2" id="KW-1185">Reference proteome</keyword>
<protein>
    <recommendedName>
        <fullName evidence="3">Carboxypeptidase regulatory-like domain-containing protein</fullName>
    </recommendedName>
</protein>
<dbReference type="SUPFAM" id="SSF49464">
    <property type="entry name" value="Carboxypeptidase regulatory domain-like"/>
    <property type="match status" value="1"/>
</dbReference>
<dbReference type="STRING" id="1792845.BC343_25275"/>
<sequence>MAFIDHKDRLNISIDVKKYRSSDSSKINIRATDESGRPVAGVFSVALNNSSRIKTDSLGENLVTRSLLTAELSGYVEDPGRYFSRVNEEVWKELDDLLITQGWSCYKEIPEAFNHRKETGLMISGTVLDQSNKPIPGAKVTLWSKSPSILRDTISDNLGRFVFEGFPKIDTPVFILKATGNEGKNLEFLIKMDEDKQLGQPLRVGPEKYQRPWNVNPDTIFAKFTGTKAEQIAAEEMAATTRQLKEVKISSKRIVQGSKNLNGPGNADIVLNEKSLEKEKQGGLFDLWVEKLQIVPGTQGYQIDGRVPIIFIDGIDLFKVMPFQGNSMSEILLDIKGYLNSFRVKDIKGIELSTSLLYTSTYRSRYPEYFGVPTGKQFIFLDITTRSGVGPGAVHKDGVFVYKPERLTWYRSSYKPLYVPTGAHATDLRTTVMWLPEVMTDNNGNASFNFSHDKDSRYQLIIEGTDLEGHLGYLSVPVNNNLNRKSGKD</sequence>
<dbReference type="OrthoDB" id="609485at2"/>
<gene>
    <name evidence="1" type="ORF">BC343_25275</name>
</gene>
<dbReference type="AlphaFoldDB" id="A0A1S9PH99"/>
<evidence type="ECO:0008006" key="3">
    <source>
        <dbReference type="Google" id="ProtNLM"/>
    </source>
</evidence>
<dbReference type="Proteomes" id="UP000189739">
    <property type="component" value="Unassembled WGS sequence"/>
</dbReference>
<accession>A0A1S9PH99</accession>
<name>A0A1S9PH99_9SPHI</name>
<dbReference type="InterPro" id="IPR008969">
    <property type="entry name" value="CarboxyPept-like_regulatory"/>
</dbReference>
<evidence type="ECO:0000313" key="2">
    <source>
        <dbReference type="Proteomes" id="UP000189739"/>
    </source>
</evidence>
<evidence type="ECO:0000313" key="1">
    <source>
        <dbReference type="EMBL" id="OOQ60340.1"/>
    </source>
</evidence>
<organism evidence="1 2">
    <name type="scientific">Mucilaginibacter pedocola</name>
    <dbReference type="NCBI Taxonomy" id="1792845"/>
    <lineage>
        <taxon>Bacteria</taxon>
        <taxon>Pseudomonadati</taxon>
        <taxon>Bacteroidota</taxon>
        <taxon>Sphingobacteriia</taxon>
        <taxon>Sphingobacteriales</taxon>
        <taxon>Sphingobacteriaceae</taxon>
        <taxon>Mucilaginibacter</taxon>
    </lineage>
</organism>
<dbReference type="Pfam" id="PF13620">
    <property type="entry name" value="CarboxypepD_reg"/>
    <property type="match status" value="1"/>
</dbReference>
<reference evidence="1 2" key="1">
    <citation type="submission" date="2016-07" db="EMBL/GenBank/DDBJ databases">
        <title>Genomic analysis of zinc-resistant bacterium Mucilaginibacter pedocola TBZ30.</title>
        <authorList>
            <person name="Huang J."/>
            <person name="Tang J."/>
        </authorList>
    </citation>
    <scope>NUCLEOTIDE SEQUENCE [LARGE SCALE GENOMIC DNA]</scope>
    <source>
        <strain evidence="1 2">TBZ30</strain>
    </source>
</reference>
<dbReference type="RefSeq" id="WP_078347618.1">
    <property type="nucleotide sequence ID" value="NZ_MBTF01000007.1"/>
</dbReference>